<dbReference type="OrthoDB" id="9807797at2"/>
<name>A0A1N6RIB4_9SPIO</name>
<comment type="function">
    <text evidence="4">PPIases accelerate the folding of proteins. It catalyzes the cis-trans isomerization of proline imidic peptide bonds in oligopeptides.</text>
</comment>
<dbReference type="EMBL" id="FTMS01000006">
    <property type="protein sequence ID" value="SIQ28442.1"/>
    <property type="molecule type" value="Genomic_DNA"/>
</dbReference>
<protein>
    <recommendedName>
        <fullName evidence="4">Peptidyl-prolyl cis-trans isomerase</fullName>
        <shortName evidence="4">PPIase</shortName>
        <ecNumber evidence="4">5.2.1.8</ecNumber>
    </recommendedName>
</protein>
<evidence type="ECO:0000256" key="3">
    <source>
        <dbReference type="ARBA" id="ARBA00023235"/>
    </source>
</evidence>
<dbReference type="PRINTS" id="PR00153">
    <property type="entry name" value="CSAPPISMRASE"/>
</dbReference>
<dbReference type="Pfam" id="PF00160">
    <property type="entry name" value="Pro_isomerase"/>
    <property type="match status" value="1"/>
</dbReference>
<dbReference type="PROSITE" id="PS50072">
    <property type="entry name" value="CSA_PPIASE_2"/>
    <property type="match status" value="1"/>
</dbReference>
<evidence type="ECO:0000313" key="6">
    <source>
        <dbReference type="EMBL" id="SIQ28442.1"/>
    </source>
</evidence>
<dbReference type="Gene3D" id="2.40.100.10">
    <property type="entry name" value="Cyclophilin-like"/>
    <property type="match status" value="1"/>
</dbReference>
<feature type="domain" description="PPIase cyclophilin-type" evidence="5">
    <location>
        <begin position="48"/>
        <end position="178"/>
    </location>
</feature>
<evidence type="ECO:0000259" key="5">
    <source>
        <dbReference type="PROSITE" id="PS50072"/>
    </source>
</evidence>
<dbReference type="InterPro" id="IPR044666">
    <property type="entry name" value="Cyclophilin_A-like"/>
</dbReference>
<dbReference type="PROSITE" id="PS00170">
    <property type="entry name" value="CSA_PPIASE_1"/>
    <property type="match status" value="1"/>
</dbReference>
<evidence type="ECO:0000313" key="7">
    <source>
        <dbReference type="Proteomes" id="UP000186400"/>
    </source>
</evidence>
<dbReference type="InterPro" id="IPR020892">
    <property type="entry name" value="Cyclophilin-type_PPIase_CS"/>
</dbReference>
<dbReference type="Proteomes" id="UP000186400">
    <property type="component" value="Unassembled WGS sequence"/>
</dbReference>
<dbReference type="InterPro" id="IPR002130">
    <property type="entry name" value="Cyclophilin-type_PPIase_dom"/>
</dbReference>
<dbReference type="PANTHER" id="PTHR45625">
    <property type="entry name" value="PEPTIDYL-PROLYL CIS-TRANS ISOMERASE-RELATED"/>
    <property type="match status" value="1"/>
</dbReference>
<dbReference type="EC" id="5.2.1.8" evidence="4"/>
<dbReference type="STRING" id="159291.SAMN05920897_106119"/>
<dbReference type="PANTHER" id="PTHR45625:SF4">
    <property type="entry name" value="PEPTIDYLPROLYL ISOMERASE DOMAIN AND WD REPEAT-CONTAINING PROTEIN 1"/>
    <property type="match status" value="1"/>
</dbReference>
<evidence type="ECO:0000256" key="2">
    <source>
        <dbReference type="ARBA" id="ARBA00023110"/>
    </source>
</evidence>
<organism evidence="6 7">
    <name type="scientific">Alkalispirochaeta americana</name>
    <dbReference type="NCBI Taxonomy" id="159291"/>
    <lineage>
        <taxon>Bacteria</taxon>
        <taxon>Pseudomonadati</taxon>
        <taxon>Spirochaetota</taxon>
        <taxon>Spirochaetia</taxon>
        <taxon>Spirochaetales</taxon>
        <taxon>Spirochaetaceae</taxon>
        <taxon>Alkalispirochaeta</taxon>
    </lineage>
</organism>
<comment type="similarity">
    <text evidence="1 4">Belongs to the cyclophilin-type PPIase family.</text>
</comment>
<dbReference type="GO" id="GO:0006457">
    <property type="term" value="P:protein folding"/>
    <property type="evidence" value="ECO:0007669"/>
    <property type="project" value="InterPro"/>
</dbReference>
<comment type="catalytic activity">
    <reaction evidence="4">
        <text>[protein]-peptidylproline (omega=180) = [protein]-peptidylproline (omega=0)</text>
        <dbReference type="Rhea" id="RHEA:16237"/>
        <dbReference type="Rhea" id="RHEA-COMP:10747"/>
        <dbReference type="Rhea" id="RHEA-COMP:10748"/>
        <dbReference type="ChEBI" id="CHEBI:83833"/>
        <dbReference type="ChEBI" id="CHEBI:83834"/>
        <dbReference type="EC" id="5.2.1.8"/>
    </reaction>
</comment>
<keyword evidence="3 4" id="KW-0413">Isomerase</keyword>
<evidence type="ECO:0000256" key="4">
    <source>
        <dbReference type="RuleBase" id="RU363019"/>
    </source>
</evidence>
<dbReference type="GO" id="GO:0003755">
    <property type="term" value="F:peptidyl-prolyl cis-trans isomerase activity"/>
    <property type="evidence" value="ECO:0007669"/>
    <property type="project" value="UniProtKB-UniRule"/>
</dbReference>
<keyword evidence="7" id="KW-1185">Reference proteome</keyword>
<proteinExistence type="inferred from homology"/>
<dbReference type="CDD" id="cd00317">
    <property type="entry name" value="cyclophilin"/>
    <property type="match status" value="1"/>
</dbReference>
<reference evidence="6 7" key="1">
    <citation type="submission" date="2017-01" db="EMBL/GenBank/DDBJ databases">
        <authorList>
            <person name="Mah S.A."/>
            <person name="Swanson W.J."/>
            <person name="Moy G.W."/>
            <person name="Vacquier V.D."/>
        </authorList>
    </citation>
    <scope>NUCLEOTIDE SEQUENCE [LARGE SCALE GENOMIC DNA]</scope>
    <source>
        <strain evidence="6 7">ASpG1</strain>
    </source>
</reference>
<gene>
    <name evidence="6" type="ORF">SAMN05920897_106119</name>
</gene>
<accession>A0A1N6RIB4</accession>
<keyword evidence="2 4" id="KW-0697">Rotamase</keyword>
<sequence length="214" mass="23621">MRPRITVPAWLLAGTLLLIWPIWPGVHEVSAEEPLPPGLYARMETTRGEILLELEQDRTPLTVMNFVGLAEGTISHSRDGGGRFFDGLTFHRVIQDFMIQGGDPTGTGRGGPGYRFPDEFHRELRHDGPGVLSMANAGPGTNGSQFFITHVATPWLDNRHSVFGRVLRGQAVVDSIRQGDRIQRVEILRRGAAAEAFQVTQEIFDQALRRAGGS</sequence>
<dbReference type="InterPro" id="IPR029000">
    <property type="entry name" value="Cyclophilin-like_dom_sf"/>
</dbReference>
<evidence type="ECO:0000256" key="1">
    <source>
        <dbReference type="ARBA" id="ARBA00007365"/>
    </source>
</evidence>
<dbReference type="AlphaFoldDB" id="A0A1N6RIB4"/>
<dbReference type="SUPFAM" id="SSF50891">
    <property type="entry name" value="Cyclophilin-like"/>
    <property type="match status" value="1"/>
</dbReference>